<accession>A0A1J0EFM9</accession>
<name>A0A1J0EFM9_9PSED</name>
<gene>
    <name evidence="1" type="ORF">BLL42_02255</name>
</gene>
<protein>
    <submittedName>
        <fullName evidence="1">Uncharacterized protein</fullName>
    </submittedName>
</protein>
<evidence type="ECO:0000313" key="1">
    <source>
        <dbReference type="EMBL" id="APC14612.1"/>
    </source>
</evidence>
<dbReference type="Proteomes" id="UP000182567">
    <property type="component" value="Chromosome"/>
</dbReference>
<dbReference type="EMBL" id="CP017886">
    <property type="protein sequence ID" value="APC14612.1"/>
    <property type="molecule type" value="Genomic_DNA"/>
</dbReference>
<dbReference type="AlphaFoldDB" id="A0A1J0EFM9"/>
<organism evidence="1 2">
    <name type="scientific">Pseudomonas frederiksbergensis</name>
    <dbReference type="NCBI Taxonomy" id="104087"/>
    <lineage>
        <taxon>Bacteria</taxon>
        <taxon>Pseudomonadati</taxon>
        <taxon>Pseudomonadota</taxon>
        <taxon>Gammaproteobacteria</taxon>
        <taxon>Pseudomonadales</taxon>
        <taxon>Pseudomonadaceae</taxon>
        <taxon>Pseudomonas</taxon>
    </lineage>
</organism>
<reference evidence="2" key="1">
    <citation type="submission" date="2016-10" db="EMBL/GenBank/DDBJ databases">
        <title>Pseudomonas frederiksbergensis ERGS4:02 complete genome.</title>
        <authorList>
            <person name="Kumar R."/>
            <person name="Acharya V."/>
            <person name="Singh D."/>
        </authorList>
    </citation>
    <scope>NUCLEOTIDE SEQUENCE [LARGE SCALE GENOMIC DNA]</scope>
    <source>
        <strain evidence="2">ERGS4:02</strain>
    </source>
</reference>
<evidence type="ECO:0000313" key="2">
    <source>
        <dbReference type="Proteomes" id="UP000182567"/>
    </source>
</evidence>
<proteinExistence type="predicted"/>
<sequence length="67" mass="7445">MTLLIYNHFEHQGLGFAEASDGLVRYQHGLCELRHRAALADSYVLADSFESKAALHKRQLSAKSGQS</sequence>